<dbReference type="Proteomes" id="UP000319731">
    <property type="component" value="Unassembled WGS sequence"/>
</dbReference>
<feature type="transmembrane region" description="Helical" evidence="6">
    <location>
        <begin position="190"/>
        <end position="213"/>
    </location>
</feature>
<protein>
    <recommendedName>
        <fullName evidence="9">MATE efflux family protein</fullName>
    </recommendedName>
</protein>
<evidence type="ECO:0000256" key="6">
    <source>
        <dbReference type="SAM" id="Phobius"/>
    </source>
</evidence>
<feature type="transmembrane region" description="Helical" evidence="6">
    <location>
        <begin position="417"/>
        <end position="437"/>
    </location>
</feature>
<feature type="transmembrane region" description="Helical" evidence="6">
    <location>
        <begin position="342"/>
        <end position="365"/>
    </location>
</feature>
<organism evidence="7 8">
    <name type="scientific">Synchytrium microbalum</name>
    <dbReference type="NCBI Taxonomy" id="1806994"/>
    <lineage>
        <taxon>Eukaryota</taxon>
        <taxon>Fungi</taxon>
        <taxon>Fungi incertae sedis</taxon>
        <taxon>Chytridiomycota</taxon>
        <taxon>Chytridiomycota incertae sedis</taxon>
        <taxon>Chytridiomycetes</taxon>
        <taxon>Synchytriales</taxon>
        <taxon>Synchytriaceae</taxon>
        <taxon>Synchytrium</taxon>
    </lineage>
</organism>
<proteinExistence type="inferred from homology"/>
<dbReference type="RefSeq" id="XP_031027945.1">
    <property type="nucleotide sequence ID" value="XM_031165941.1"/>
</dbReference>
<feature type="transmembrane region" description="Helical" evidence="6">
    <location>
        <begin position="77"/>
        <end position="102"/>
    </location>
</feature>
<dbReference type="GO" id="GO:0016020">
    <property type="term" value="C:membrane"/>
    <property type="evidence" value="ECO:0007669"/>
    <property type="project" value="UniProtKB-SubCell"/>
</dbReference>
<dbReference type="PANTHER" id="PTHR11206">
    <property type="entry name" value="MULTIDRUG RESISTANCE PROTEIN"/>
    <property type="match status" value="1"/>
</dbReference>
<keyword evidence="3 6" id="KW-0812">Transmembrane</keyword>
<gene>
    <name evidence="7" type="ORF">SmJEL517_g00011</name>
</gene>
<keyword evidence="4 6" id="KW-1133">Transmembrane helix</keyword>
<keyword evidence="8" id="KW-1185">Reference proteome</keyword>
<evidence type="ECO:0000256" key="5">
    <source>
        <dbReference type="ARBA" id="ARBA00023136"/>
    </source>
</evidence>
<keyword evidence="5 6" id="KW-0472">Membrane</keyword>
<sequence>MAYYGDTRQPPLYPVVDEYTPLLSEPPSYDLDLEISVSQEIWVVLKTFIPVSLTYALQNSLQTACVVIVGRLGADDLAAAAFAFMFAMVTGWVVAMGGSTALDTLGSQAFTGASDKTEVGVLLQRCLLILTVLFVPVVALWYFAEPLFLLLGQEPQLSARAALFLRYLLFGAPAYLYFESIKKYLQAQGIMHAGTYVMMVASPFNIILNYLLVWHPSCALGFIGAPIATSITYWLMLFLLILYVVFVDGSEAWGGFSRKAFTNWASFLALAVPGVLMVGTEWWAFELVAMAAGLLGPEALAAQSIIMTADQVLNTIPFGLSVSSSNRVGNLLGSRLPRRSKLAANVSAGVACTIGAGIMGDMLASKDVFGYLFTDDASVVILVAKVMPWVAAFQVADGLANSCGGSLRGMGRQHIGAIVNVSAYYLIALPCGLWLAFRANYGLEGLWMGQFLALSLVGLIELWIVTGTNWAEEVENCEKRLKEEEEEATSSLFGNPSAVL</sequence>
<dbReference type="EMBL" id="QEAO01000001">
    <property type="protein sequence ID" value="TPX38230.1"/>
    <property type="molecule type" value="Genomic_DNA"/>
</dbReference>
<dbReference type="GO" id="GO:1990961">
    <property type="term" value="P:xenobiotic detoxification by transmembrane export across the plasma membrane"/>
    <property type="evidence" value="ECO:0007669"/>
    <property type="project" value="InterPro"/>
</dbReference>
<dbReference type="InterPro" id="IPR002528">
    <property type="entry name" value="MATE_fam"/>
</dbReference>
<name>A0A507C9G5_9FUNG</name>
<dbReference type="OrthoDB" id="2126698at2759"/>
<dbReference type="InterPro" id="IPR045069">
    <property type="entry name" value="MATE_euk"/>
</dbReference>
<evidence type="ECO:0000256" key="4">
    <source>
        <dbReference type="ARBA" id="ARBA00022989"/>
    </source>
</evidence>
<comment type="similarity">
    <text evidence="2">Belongs to the multi antimicrobial extrusion (MATE) (TC 2.A.66.1) family.</text>
</comment>
<dbReference type="STRING" id="1806994.A0A507C9G5"/>
<feature type="transmembrane region" description="Helical" evidence="6">
    <location>
        <begin position="267"/>
        <end position="285"/>
    </location>
</feature>
<feature type="transmembrane region" description="Helical" evidence="6">
    <location>
        <begin position="219"/>
        <end position="246"/>
    </location>
</feature>
<dbReference type="CDD" id="cd13132">
    <property type="entry name" value="MATE_eukaryotic"/>
    <property type="match status" value="1"/>
</dbReference>
<dbReference type="GO" id="GO:0015297">
    <property type="term" value="F:antiporter activity"/>
    <property type="evidence" value="ECO:0007669"/>
    <property type="project" value="InterPro"/>
</dbReference>
<dbReference type="GeneID" id="42001238"/>
<feature type="transmembrane region" description="Helical" evidence="6">
    <location>
        <begin position="300"/>
        <end position="322"/>
    </location>
</feature>
<dbReference type="Pfam" id="PF01554">
    <property type="entry name" value="MatE"/>
    <property type="match status" value="2"/>
</dbReference>
<dbReference type="GO" id="GO:0042910">
    <property type="term" value="F:xenobiotic transmembrane transporter activity"/>
    <property type="evidence" value="ECO:0007669"/>
    <property type="project" value="InterPro"/>
</dbReference>
<comment type="caution">
    <text evidence="7">The sequence shown here is derived from an EMBL/GenBank/DDBJ whole genome shotgun (WGS) entry which is preliminary data.</text>
</comment>
<comment type="subcellular location">
    <subcellularLocation>
        <location evidence="1">Membrane</location>
        <topology evidence="1">Multi-pass membrane protein</topology>
    </subcellularLocation>
</comment>
<feature type="transmembrane region" description="Helical" evidence="6">
    <location>
        <begin position="449"/>
        <end position="471"/>
    </location>
</feature>
<evidence type="ECO:0000256" key="3">
    <source>
        <dbReference type="ARBA" id="ARBA00022692"/>
    </source>
</evidence>
<evidence type="ECO:0000313" key="8">
    <source>
        <dbReference type="Proteomes" id="UP000319731"/>
    </source>
</evidence>
<reference evidence="7 8" key="1">
    <citation type="journal article" date="2019" name="Sci. Rep.">
        <title>Comparative genomics of chytrid fungi reveal insights into the obligate biotrophic and pathogenic lifestyle of Synchytrium endobioticum.</title>
        <authorList>
            <person name="van de Vossenberg B.T.L.H."/>
            <person name="Warris S."/>
            <person name="Nguyen H.D.T."/>
            <person name="van Gent-Pelzer M.P.E."/>
            <person name="Joly D.L."/>
            <person name="van de Geest H.C."/>
            <person name="Bonants P.J.M."/>
            <person name="Smith D.S."/>
            <person name="Levesque C.A."/>
            <person name="van der Lee T.A.J."/>
        </authorList>
    </citation>
    <scope>NUCLEOTIDE SEQUENCE [LARGE SCALE GENOMIC DNA]</scope>
    <source>
        <strain evidence="7 8">JEL517</strain>
    </source>
</reference>
<evidence type="ECO:0008006" key="9">
    <source>
        <dbReference type="Google" id="ProtNLM"/>
    </source>
</evidence>
<evidence type="ECO:0000256" key="1">
    <source>
        <dbReference type="ARBA" id="ARBA00004141"/>
    </source>
</evidence>
<dbReference type="AlphaFoldDB" id="A0A507C9G5"/>
<feature type="transmembrane region" description="Helical" evidence="6">
    <location>
        <begin position="122"/>
        <end position="144"/>
    </location>
</feature>
<evidence type="ECO:0000256" key="2">
    <source>
        <dbReference type="ARBA" id="ARBA00010199"/>
    </source>
</evidence>
<accession>A0A507C9G5</accession>
<evidence type="ECO:0000313" key="7">
    <source>
        <dbReference type="EMBL" id="TPX38230.1"/>
    </source>
</evidence>
<feature type="transmembrane region" description="Helical" evidence="6">
    <location>
        <begin position="377"/>
        <end position="396"/>
    </location>
</feature>
<dbReference type="NCBIfam" id="TIGR00797">
    <property type="entry name" value="matE"/>
    <property type="match status" value="1"/>
</dbReference>
<feature type="transmembrane region" description="Helical" evidence="6">
    <location>
        <begin position="159"/>
        <end position="178"/>
    </location>
</feature>